<dbReference type="Proteomes" id="UP000031977">
    <property type="component" value="Unassembled WGS sequence"/>
</dbReference>
<evidence type="ECO:0000313" key="2">
    <source>
        <dbReference type="Proteomes" id="UP000031977"/>
    </source>
</evidence>
<dbReference type="Pfam" id="PF12614">
    <property type="entry name" value="RRF_GI"/>
    <property type="match status" value="1"/>
</dbReference>
<comment type="caution">
    <text evidence="1">The sequence shown here is derived from an EMBL/GenBank/DDBJ whole genome shotgun (WGS) entry which is preliminary data.</text>
</comment>
<organism evidence="1 2">
    <name type="scientific">Vibrio mytili</name>
    <dbReference type="NCBI Taxonomy" id="50718"/>
    <lineage>
        <taxon>Bacteria</taxon>
        <taxon>Pseudomonadati</taxon>
        <taxon>Pseudomonadota</taxon>
        <taxon>Gammaproteobacteria</taxon>
        <taxon>Vibrionales</taxon>
        <taxon>Vibrionaceae</taxon>
        <taxon>Vibrio</taxon>
    </lineage>
</organism>
<keyword evidence="2" id="KW-1185">Reference proteome</keyword>
<dbReference type="InterPro" id="IPR022253">
    <property type="entry name" value="Ribosome_recyc_fac_bac"/>
</dbReference>
<dbReference type="AlphaFoldDB" id="A0A0C3DGZ8"/>
<proteinExistence type="predicted"/>
<protein>
    <submittedName>
        <fullName evidence="1">Ribosome recycling factor</fullName>
    </submittedName>
</protein>
<accession>A0A0C3DGZ8</accession>
<dbReference type="OrthoDB" id="6199326at2"/>
<evidence type="ECO:0000313" key="1">
    <source>
        <dbReference type="EMBL" id="KIN10629.1"/>
    </source>
</evidence>
<sequence>MSLNTLTIPLPSLIHRIGGEHAKRAKVIAVEKGCELKRIRRSRNWQISGEALNLKRVLDHLSVEESEAFGFMISKLEVGLSAHQDKLEPLEEKLVRLVLQNSNITLAELMAETNCTIAQARSARFEAELL</sequence>
<name>A0A0C3DGZ8_9VIBR</name>
<dbReference type="STRING" id="50718.SU60_12930"/>
<gene>
    <name evidence="1" type="ORF">SU60_12930</name>
</gene>
<dbReference type="EMBL" id="JXOK01000049">
    <property type="protein sequence ID" value="KIN10629.1"/>
    <property type="molecule type" value="Genomic_DNA"/>
</dbReference>
<reference evidence="1 2" key="1">
    <citation type="submission" date="2015-01" db="EMBL/GenBank/DDBJ databases">
        <title>Draft genome of Vibrio mytili type strain CAIM 528.</title>
        <authorList>
            <person name="Gonzalez-Castillo A."/>
            <person name="Gomez-Gil B."/>
            <person name="Enciso-Ibarra J."/>
        </authorList>
    </citation>
    <scope>NUCLEOTIDE SEQUENCE [LARGE SCALE GENOMIC DNA]</scope>
    <source>
        <strain evidence="1 2">CAIM 528</strain>
    </source>
</reference>
<dbReference type="RefSeq" id="WP_041155976.1">
    <property type="nucleotide sequence ID" value="NZ_CBCRVP010000002.1"/>
</dbReference>